<protein>
    <recommendedName>
        <fullName evidence="9">ABC3 transporter permease C-terminal domain-containing protein</fullName>
    </recommendedName>
</protein>
<feature type="transmembrane region" description="Helical" evidence="8">
    <location>
        <begin position="350"/>
        <end position="373"/>
    </location>
</feature>
<evidence type="ECO:0000256" key="8">
    <source>
        <dbReference type="SAM" id="Phobius"/>
    </source>
</evidence>
<feature type="transmembrane region" description="Helical" evidence="8">
    <location>
        <begin position="401"/>
        <end position="421"/>
    </location>
</feature>
<evidence type="ECO:0000259" key="9">
    <source>
        <dbReference type="Pfam" id="PF02687"/>
    </source>
</evidence>
<dbReference type="STRING" id="590998.Celf_2936"/>
<keyword evidence="5 8" id="KW-0472">Membrane</keyword>
<evidence type="ECO:0000256" key="6">
    <source>
        <dbReference type="ARBA" id="ARBA00038076"/>
    </source>
</evidence>
<feature type="transmembrane region" description="Helical" evidence="8">
    <location>
        <begin position="12"/>
        <end position="40"/>
    </location>
</feature>
<evidence type="ECO:0000313" key="10">
    <source>
        <dbReference type="EMBL" id="AEE47057.1"/>
    </source>
</evidence>
<feature type="compositionally biased region" description="Acidic residues" evidence="7">
    <location>
        <begin position="746"/>
        <end position="755"/>
    </location>
</feature>
<accession>F4H8P9</accession>
<evidence type="ECO:0000256" key="2">
    <source>
        <dbReference type="ARBA" id="ARBA00022475"/>
    </source>
</evidence>
<dbReference type="AlphaFoldDB" id="F4H8P9"/>
<dbReference type="RefSeq" id="WP_013772083.1">
    <property type="nucleotide sequence ID" value="NC_015514.1"/>
</dbReference>
<dbReference type="Proteomes" id="UP000008460">
    <property type="component" value="Chromosome"/>
</dbReference>
<dbReference type="eggNOG" id="COG0577">
    <property type="taxonomic scope" value="Bacteria"/>
</dbReference>
<dbReference type="InterPro" id="IPR003838">
    <property type="entry name" value="ABC3_permease_C"/>
</dbReference>
<keyword evidence="2" id="KW-1003">Cell membrane</keyword>
<dbReference type="HOGENOM" id="CLU_009266_0_0_11"/>
<feature type="region of interest" description="Disordered" evidence="7">
    <location>
        <begin position="746"/>
        <end position="767"/>
    </location>
</feature>
<dbReference type="EMBL" id="CP002666">
    <property type="protein sequence ID" value="AEE47057.1"/>
    <property type="molecule type" value="Genomic_DNA"/>
</dbReference>
<name>F4H8P9_CELFA</name>
<keyword evidence="3 8" id="KW-0812">Transmembrane</keyword>
<feature type="transmembrane region" description="Helical" evidence="8">
    <location>
        <begin position="977"/>
        <end position="1002"/>
    </location>
</feature>
<feature type="transmembrane region" description="Helical" evidence="8">
    <location>
        <begin position="483"/>
        <end position="509"/>
    </location>
</feature>
<feature type="transmembrane region" description="Helical" evidence="8">
    <location>
        <begin position="1075"/>
        <end position="1101"/>
    </location>
</feature>
<comment type="similarity">
    <text evidence="6">Belongs to the ABC-4 integral membrane protein family.</text>
</comment>
<dbReference type="PANTHER" id="PTHR30572:SF4">
    <property type="entry name" value="ABC TRANSPORTER PERMEASE YTRF"/>
    <property type="match status" value="1"/>
</dbReference>
<sequence length="1115" mass="114431">MGWTLRVLRHRAAAQSTLLAAVLAVALVGATLLGTFALLLHTSENDALGEALGRAPAESTELEVVLTVDGIPVKALDRADTFLDDALGGIGSERSRWLTSNLVHVGEGSRISLPMAYLASSPAVPEHATLVAGTWPDAAVDARGRIPVAVPKVAADTFGWEVGTVLPTLDGENGLRQQVVVVGVHVLEGPGSLWRRDLLGGAQYNPSWPIPGSFGQLTGRLYGPFVVVPEALVDGPASMGSARVVAALDLDDASAPQVRSLQGALADGQARLSSTIGAAATSARIATPLPATIDEALGNLAVTRVGVVVVGLMLVVLAVTVLLLAARLLAERRAAEQTLMASRGASTGQLLRLAALEGLGVATVAALAAPWLARLLYDAVTRIPVLEAAGLHSDPGTPATLWLTCVGAAALLAGVLLQPLLRRRGSVVDAEQQLVRQDRRGALARSGVDLALLALAAVGVWQLQDYRSPVLAGTEGTARLDPVLVAAPALLLLAGAVLALRVVPLVAGLGERLASRSRSLVAPLGAWEVARRPGRATGAVLLLTIAVAVASFAQSFLGTWRTSQQDQADLAVGTDLRIDQLPGSPLEQTPRVAAITADLPAVSPVTDRDVAVGAALGPESENRRPTAALLAVDTRLGGDLLRGRSVDGWDAVTAPLRPENAVEGVPLPGNVAQLLLDVASTVAPATPGEVALTVVLEDDLGVRTPVAVPLTVPLGKAVQDLRVDLPVPVRDATLVAVVARVLPVEPEEGEAEEETPAQRGGRRTELSPQRLLTLDVTGVRAVATGANGAPTGAATAVPLTGARWESAPRTGTGPVDVEPMTVLPQGDGLRIGGTATVTAIEGGTAQFSVTTFAAPTVVPAVVSDTLARQLRTDVGDQVGVDLGDGRAIPVEITRVVPYLPGHPRGVALLVDRDLLTRATLAASFADPLVDEWWAQVPDDEAASVAQAIAQEGLGEATTRAAVRAAGTDGPLRIGVQAALWVVTVAALALAFAGFAMSATVSVRTRRLELARLQALGASRGGIVRAVLVEHAVIGVLGVAAGLAIGGLLASVLGPLLTVSAQGRPPVPYARVEWDWAGQALLVGALVTLVALAVGTTTNALLRRASGALLRLGDER</sequence>
<evidence type="ECO:0000256" key="1">
    <source>
        <dbReference type="ARBA" id="ARBA00004651"/>
    </source>
</evidence>
<evidence type="ECO:0000256" key="3">
    <source>
        <dbReference type="ARBA" id="ARBA00022692"/>
    </source>
</evidence>
<dbReference type="PANTHER" id="PTHR30572">
    <property type="entry name" value="MEMBRANE COMPONENT OF TRANSPORTER-RELATED"/>
    <property type="match status" value="1"/>
</dbReference>
<feature type="transmembrane region" description="Helical" evidence="8">
    <location>
        <begin position="1022"/>
        <end position="1055"/>
    </location>
</feature>
<dbReference type="InterPro" id="IPR050250">
    <property type="entry name" value="Macrolide_Exporter_MacB"/>
</dbReference>
<feature type="transmembrane region" description="Helical" evidence="8">
    <location>
        <begin position="442"/>
        <end position="463"/>
    </location>
</feature>
<feature type="transmembrane region" description="Helical" evidence="8">
    <location>
        <begin position="540"/>
        <end position="560"/>
    </location>
</feature>
<dbReference type="Pfam" id="PF02687">
    <property type="entry name" value="FtsX"/>
    <property type="match status" value="1"/>
</dbReference>
<dbReference type="KEGG" id="cfi:Celf_2936"/>
<reference evidence="10 11" key="1">
    <citation type="submission" date="2011-04" db="EMBL/GenBank/DDBJ databases">
        <title>Complete sequence of Cellulomonas fimi ATCC 484.</title>
        <authorList>
            <consortium name="US DOE Joint Genome Institute"/>
            <person name="Lucas S."/>
            <person name="Han J."/>
            <person name="Lapidus A."/>
            <person name="Cheng J.-F."/>
            <person name="Goodwin L."/>
            <person name="Pitluck S."/>
            <person name="Peters L."/>
            <person name="Chertkov O."/>
            <person name="Detter J.C."/>
            <person name="Han C."/>
            <person name="Tapia R."/>
            <person name="Land M."/>
            <person name="Hauser L."/>
            <person name="Kyrpides N."/>
            <person name="Ivanova N."/>
            <person name="Ovchinnikova G."/>
            <person name="Pagani I."/>
            <person name="Mead D."/>
            <person name="Brumm P."/>
            <person name="Woyke T."/>
        </authorList>
    </citation>
    <scope>NUCLEOTIDE SEQUENCE [LARGE SCALE GENOMIC DNA]</scope>
    <source>
        <strain evidence="11">ATCC 484 / DSM 20113 / JCM 1341 / NBRC 15513 / NCIMB 8980 / NCTC 7547</strain>
    </source>
</reference>
<evidence type="ECO:0000256" key="5">
    <source>
        <dbReference type="ARBA" id="ARBA00023136"/>
    </source>
</evidence>
<feature type="domain" description="ABC3 transporter permease C-terminal" evidence="9">
    <location>
        <begin position="981"/>
        <end position="1093"/>
    </location>
</feature>
<organism evidence="10 11">
    <name type="scientific">Cellulomonas fimi (strain ATCC 484 / DSM 20113 / JCM 1341 / CCUG 24087 / LMG 16345 / NBRC 15513 / NCIMB 8980 / NCTC 7547 / NRS-133)</name>
    <dbReference type="NCBI Taxonomy" id="590998"/>
    <lineage>
        <taxon>Bacteria</taxon>
        <taxon>Bacillati</taxon>
        <taxon>Actinomycetota</taxon>
        <taxon>Actinomycetes</taxon>
        <taxon>Micrococcales</taxon>
        <taxon>Cellulomonadaceae</taxon>
        <taxon>Cellulomonas</taxon>
    </lineage>
</organism>
<proteinExistence type="inferred from homology"/>
<dbReference type="GO" id="GO:0005886">
    <property type="term" value="C:plasma membrane"/>
    <property type="evidence" value="ECO:0007669"/>
    <property type="project" value="UniProtKB-SubCell"/>
</dbReference>
<gene>
    <name evidence="10" type="ordered locus">Celf_2936</name>
</gene>
<keyword evidence="4 8" id="KW-1133">Transmembrane helix</keyword>
<evidence type="ECO:0000313" key="11">
    <source>
        <dbReference type="Proteomes" id="UP000008460"/>
    </source>
</evidence>
<feature type="transmembrane region" description="Helical" evidence="8">
    <location>
        <begin position="305"/>
        <end position="329"/>
    </location>
</feature>
<evidence type="ECO:0000256" key="7">
    <source>
        <dbReference type="SAM" id="MobiDB-lite"/>
    </source>
</evidence>
<comment type="subcellular location">
    <subcellularLocation>
        <location evidence="1">Cell membrane</location>
        <topology evidence="1">Multi-pass membrane protein</topology>
    </subcellularLocation>
</comment>
<keyword evidence="11" id="KW-1185">Reference proteome</keyword>
<evidence type="ECO:0000256" key="4">
    <source>
        <dbReference type="ARBA" id="ARBA00022989"/>
    </source>
</evidence>
<dbReference type="GO" id="GO:0022857">
    <property type="term" value="F:transmembrane transporter activity"/>
    <property type="evidence" value="ECO:0007669"/>
    <property type="project" value="TreeGrafter"/>
</dbReference>